<sequence length="92" mass="10550">MKDWLPCCQWRIGNLSIVISHRLALCPLADRIVVLENGKISEVRTHGELMSKRGQYHPNSYQSKKPGVQGRLNCRRNPIMRILVQFPSLAPE</sequence>
<dbReference type="AlphaFoldDB" id="I4FMG5"/>
<name>I4FMG5_MICAE</name>
<dbReference type="EMBL" id="CAII01000184">
    <property type="protein sequence ID" value="CCH96840.1"/>
    <property type="molecule type" value="Genomic_DNA"/>
</dbReference>
<protein>
    <submittedName>
        <fullName evidence="1">Uncharacterized protein</fullName>
    </submittedName>
</protein>
<dbReference type="InterPro" id="IPR027417">
    <property type="entry name" value="P-loop_NTPase"/>
</dbReference>
<proteinExistence type="predicted"/>
<dbReference type="HOGENOM" id="CLU_2409933_0_0_3"/>
<reference evidence="1 2" key="1">
    <citation type="submission" date="2012-04" db="EMBL/GenBank/DDBJ databases">
        <authorList>
            <person name="Genoscope - CEA"/>
        </authorList>
    </citation>
    <scope>NUCLEOTIDE SEQUENCE [LARGE SCALE GENOMIC DNA]</scope>
    <source>
        <strain evidence="1 2">9717</strain>
    </source>
</reference>
<evidence type="ECO:0000313" key="1">
    <source>
        <dbReference type="EMBL" id="CCH96840.1"/>
    </source>
</evidence>
<dbReference type="SUPFAM" id="SSF52540">
    <property type="entry name" value="P-loop containing nucleoside triphosphate hydrolases"/>
    <property type="match status" value="1"/>
</dbReference>
<dbReference type="Gene3D" id="3.40.50.300">
    <property type="entry name" value="P-loop containing nucleotide triphosphate hydrolases"/>
    <property type="match status" value="1"/>
</dbReference>
<evidence type="ECO:0000313" key="2">
    <source>
        <dbReference type="Proteomes" id="UP000003172"/>
    </source>
</evidence>
<organism evidence="1 2">
    <name type="scientific">Microcystis aeruginosa PCC 9717</name>
    <dbReference type="NCBI Taxonomy" id="1160286"/>
    <lineage>
        <taxon>Bacteria</taxon>
        <taxon>Bacillati</taxon>
        <taxon>Cyanobacteriota</taxon>
        <taxon>Cyanophyceae</taxon>
        <taxon>Oscillatoriophycideae</taxon>
        <taxon>Chroococcales</taxon>
        <taxon>Microcystaceae</taxon>
        <taxon>Microcystis</taxon>
    </lineage>
</organism>
<gene>
    <name evidence="1" type="ORF">MICAB_2640001</name>
</gene>
<accession>I4FMG5</accession>
<dbReference type="Proteomes" id="UP000003172">
    <property type="component" value="Unassembled WGS sequence"/>
</dbReference>
<comment type="caution">
    <text evidence="1">The sequence shown here is derived from an EMBL/GenBank/DDBJ whole genome shotgun (WGS) entry which is preliminary data.</text>
</comment>